<keyword evidence="6 9" id="KW-0808">Transferase</keyword>
<dbReference type="PIRSF" id="PIRSF000521">
    <property type="entry name" value="Transaminase_4ab_Lys_Orn"/>
    <property type="match status" value="1"/>
</dbReference>
<dbReference type="PROSITE" id="PS00600">
    <property type="entry name" value="AA_TRANSFER_CLASS_3"/>
    <property type="match status" value="1"/>
</dbReference>
<dbReference type="PANTHER" id="PTHR11986:SF18">
    <property type="entry name" value="ORNITHINE AMINOTRANSFERASE, MITOCHONDRIAL"/>
    <property type="match status" value="1"/>
</dbReference>
<accession>A0A9P5RTR3</accession>
<dbReference type="GO" id="GO:0030170">
    <property type="term" value="F:pyridoxal phosphate binding"/>
    <property type="evidence" value="ECO:0007669"/>
    <property type="project" value="InterPro"/>
</dbReference>
<evidence type="ECO:0000256" key="7">
    <source>
        <dbReference type="ARBA" id="ARBA00022898"/>
    </source>
</evidence>
<dbReference type="GO" id="GO:0005737">
    <property type="term" value="C:cytoplasm"/>
    <property type="evidence" value="ECO:0007669"/>
    <property type="project" value="TreeGrafter"/>
</dbReference>
<evidence type="ECO:0000256" key="4">
    <source>
        <dbReference type="ARBA" id="ARBA00012924"/>
    </source>
</evidence>
<reference evidence="10" key="1">
    <citation type="journal article" date="2020" name="Fungal Divers.">
        <title>Resolving the Mortierellaceae phylogeny through synthesis of multi-gene phylogenetics and phylogenomics.</title>
        <authorList>
            <person name="Vandepol N."/>
            <person name="Liber J."/>
            <person name="Desiro A."/>
            <person name="Na H."/>
            <person name="Kennedy M."/>
            <person name="Barry K."/>
            <person name="Grigoriev I.V."/>
            <person name="Miller A.N."/>
            <person name="O'Donnell K."/>
            <person name="Stajich J.E."/>
            <person name="Bonito G."/>
        </authorList>
    </citation>
    <scope>NUCLEOTIDE SEQUENCE</scope>
    <source>
        <strain evidence="10">NRRL 6426</strain>
    </source>
</reference>
<dbReference type="NCBIfam" id="TIGR01885">
    <property type="entry name" value="Orn_aminotrans"/>
    <property type="match status" value="1"/>
</dbReference>
<evidence type="ECO:0000256" key="8">
    <source>
        <dbReference type="RuleBase" id="RU003560"/>
    </source>
</evidence>
<name>A0A9P5RTR3_9FUNG</name>
<comment type="caution">
    <text evidence="10">The sequence shown here is derived from an EMBL/GenBank/DDBJ whole genome shotgun (WGS) entry which is preliminary data.</text>
</comment>
<keyword evidence="5 9" id="KW-0032">Aminotransferase</keyword>
<comment type="catalytic activity">
    <reaction evidence="9">
        <text>a 2-oxocarboxylate + L-ornithine = L-glutamate 5-semialdehyde + an L-alpha-amino acid</text>
        <dbReference type="Rhea" id="RHEA:13877"/>
        <dbReference type="ChEBI" id="CHEBI:35179"/>
        <dbReference type="ChEBI" id="CHEBI:46911"/>
        <dbReference type="ChEBI" id="CHEBI:58066"/>
        <dbReference type="ChEBI" id="CHEBI:59869"/>
        <dbReference type="EC" id="2.6.1.13"/>
    </reaction>
</comment>
<keyword evidence="11" id="KW-1185">Reference proteome</keyword>
<dbReference type="GO" id="GO:0042802">
    <property type="term" value="F:identical protein binding"/>
    <property type="evidence" value="ECO:0007669"/>
    <property type="project" value="TreeGrafter"/>
</dbReference>
<evidence type="ECO:0000256" key="6">
    <source>
        <dbReference type="ARBA" id="ARBA00022679"/>
    </source>
</evidence>
<comment type="cofactor">
    <cofactor evidence="1 9">
        <name>pyridoxal 5'-phosphate</name>
        <dbReference type="ChEBI" id="CHEBI:597326"/>
    </cofactor>
</comment>
<dbReference type="Gene3D" id="3.40.640.10">
    <property type="entry name" value="Type I PLP-dependent aspartate aminotransferase-like (Major domain)"/>
    <property type="match status" value="1"/>
</dbReference>
<evidence type="ECO:0000256" key="2">
    <source>
        <dbReference type="ARBA" id="ARBA00004998"/>
    </source>
</evidence>
<dbReference type="GO" id="GO:0004587">
    <property type="term" value="F:ornithine aminotransferase activity"/>
    <property type="evidence" value="ECO:0007669"/>
    <property type="project" value="UniProtKB-EC"/>
</dbReference>
<dbReference type="FunFam" id="3.40.640.10:FF:000011">
    <property type="entry name" value="Ornithine aminotransferase"/>
    <property type="match status" value="1"/>
</dbReference>
<organism evidence="10 11">
    <name type="scientific">Linnemannia schmuckeri</name>
    <dbReference type="NCBI Taxonomy" id="64567"/>
    <lineage>
        <taxon>Eukaryota</taxon>
        <taxon>Fungi</taxon>
        <taxon>Fungi incertae sedis</taxon>
        <taxon>Mucoromycota</taxon>
        <taxon>Mortierellomycotina</taxon>
        <taxon>Mortierellomycetes</taxon>
        <taxon>Mortierellales</taxon>
        <taxon>Mortierellaceae</taxon>
        <taxon>Linnemannia</taxon>
    </lineage>
</organism>
<dbReference type="OrthoDB" id="10261433at2759"/>
<dbReference type="CDD" id="cd00610">
    <property type="entry name" value="OAT_like"/>
    <property type="match status" value="1"/>
</dbReference>
<comment type="similarity">
    <text evidence="3 8">Belongs to the class-III pyridoxal-phosphate-dependent aminotransferase family.</text>
</comment>
<evidence type="ECO:0000256" key="1">
    <source>
        <dbReference type="ARBA" id="ARBA00001933"/>
    </source>
</evidence>
<dbReference type="SUPFAM" id="SSF53383">
    <property type="entry name" value="PLP-dependent transferases"/>
    <property type="match status" value="1"/>
</dbReference>
<protein>
    <recommendedName>
        <fullName evidence="4 9">Ornithine aminotransferase</fullName>
        <ecNumber evidence="4 9">2.6.1.13</ecNumber>
    </recommendedName>
</protein>
<dbReference type="InterPro" id="IPR049704">
    <property type="entry name" value="Aminotrans_3_PPA_site"/>
</dbReference>
<dbReference type="GO" id="GO:0010121">
    <property type="term" value="P:L-arginine catabolic process to proline via ornithine"/>
    <property type="evidence" value="ECO:0007669"/>
    <property type="project" value="TreeGrafter"/>
</dbReference>
<proteinExistence type="inferred from homology"/>
<sequence length="407" mass="44887">MAVHSLTNKEVMHLEHQYGAHNYHPLPVVFSKAEGIWVWDCEGNKYMDFLSAYSATNQGHSHPKIVKALCDQAQKLCLSSRAFYNDVFGQYAKYVTEYFGFDKVLPMNTGAEAVETAIKLSRKWGYLKKNIPEGEAVVLSCTENFHGRTTGRTIRYNNIEDLEYVLEHNGKNVAAFLVEPIQGEAGIMVPDSGYLKKVAELCKKHNVLLIADEIQTGLARTGKMLCIDHDNIKPDILLLGKALSGGVYPVSAVLANDEVMLVIKPGEHGSTYGGNPLGCAVAMAALEVIKEENLVEKAHVLGEKFRAEISKIQSPALALTRGRGLLNAIVIDESKANGRTAWQLCLLLKKKGLLAKPTHQNIIRLAPPLCITEEELMEGVRIIEESLKELLTLTDAEAKALEAEDDH</sequence>
<evidence type="ECO:0000313" key="10">
    <source>
        <dbReference type="EMBL" id="KAF9141858.1"/>
    </source>
</evidence>
<evidence type="ECO:0000256" key="9">
    <source>
        <dbReference type="RuleBase" id="RU365036"/>
    </source>
</evidence>
<dbReference type="FunFam" id="3.90.1150.10:FF:000152">
    <property type="entry name" value="Ornithine aminotransferase"/>
    <property type="match status" value="1"/>
</dbReference>
<comment type="pathway">
    <text evidence="2 9">Amino-acid biosynthesis; L-proline biosynthesis; L-glutamate 5-semialdehyde from L-ornithine: step 1/1.</text>
</comment>
<dbReference type="InterPro" id="IPR010164">
    <property type="entry name" value="Orn_aminotrans"/>
</dbReference>
<dbReference type="InterPro" id="IPR015424">
    <property type="entry name" value="PyrdxlP-dep_Trfase"/>
</dbReference>
<dbReference type="PANTHER" id="PTHR11986">
    <property type="entry name" value="AMINOTRANSFERASE CLASS III"/>
    <property type="match status" value="1"/>
</dbReference>
<dbReference type="InterPro" id="IPR005814">
    <property type="entry name" value="Aminotrans_3"/>
</dbReference>
<dbReference type="InterPro" id="IPR050103">
    <property type="entry name" value="Class-III_PLP-dep_AT"/>
</dbReference>
<dbReference type="Pfam" id="PF00202">
    <property type="entry name" value="Aminotran_3"/>
    <property type="match status" value="2"/>
</dbReference>
<evidence type="ECO:0000313" key="11">
    <source>
        <dbReference type="Proteomes" id="UP000748756"/>
    </source>
</evidence>
<evidence type="ECO:0000256" key="5">
    <source>
        <dbReference type="ARBA" id="ARBA00022576"/>
    </source>
</evidence>
<dbReference type="InterPro" id="IPR015422">
    <property type="entry name" value="PyrdxlP-dep_Trfase_small"/>
</dbReference>
<dbReference type="Gene3D" id="3.90.1150.10">
    <property type="entry name" value="Aspartate Aminotransferase, domain 1"/>
    <property type="match status" value="1"/>
</dbReference>
<dbReference type="InterPro" id="IPR015421">
    <property type="entry name" value="PyrdxlP-dep_Trfase_major"/>
</dbReference>
<keyword evidence="7 8" id="KW-0663">Pyridoxal phosphate</keyword>
<dbReference type="AlphaFoldDB" id="A0A9P5RTR3"/>
<gene>
    <name evidence="10" type="primary">CAR2</name>
    <name evidence="10" type="ORF">BG015_001107</name>
</gene>
<dbReference type="Proteomes" id="UP000748756">
    <property type="component" value="Unassembled WGS sequence"/>
</dbReference>
<evidence type="ECO:0000256" key="3">
    <source>
        <dbReference type="ARBA" id="ARBA00008954"/>
    </source>
</evidence>
<dbReference type="EC" id="2.6.1.13" evidence="4 9"/>
<dbReference type="EMBL" id="JAAAUQ010001198">
    <property type="protein sequence ID" value="KAF9141858.1"/>
    <property type="molecule type" value="Genomic_DNA"/>
</dbReference>
<dbReference type="GO" id="GO:0019544">
    <property type="term" value="P:L-arginine catabolic process to L-glutamate"/>
    <property type="evidence" value="ECO:0007669"/>
    <property type="project" value="TreeGrafter"/>
</dbReference>